<dbReference type="SUPFAM" id="SSF143422">
    <property type="entry name" value="Transposase IS200-like"/>
    <property type="match status" value="1"/>
</dbReference>
<dbReference type="GO" id="GO:0006313">
    <property type="term" value="P:DNA transposition"/>
    <property type="evidence" value="ECO:0007669"/>
    <property type="project" value="InterPro"/>
</dbReference>
<dbReference type="Pfam" id="PF01797">
    <property type="entry name" value="Y1_Tnp"/>
    <property type="match status" value="1"/>
</dbReference>
<dbReference type="EMBL" id="LQOW01000003">
    <property type="protein sequence ID" value="ORV64619.1"/>
    <property type="molecule type" value="Genomic_DNA"/>
</dbReference>
<dbReference type="AlphaFoldDB" id="A0A1X1V6G9"/>
<dbReference type="InterPro" id="IPR002686">
    <property type="entry name" value="Transposase_17"/>
</dbReference>
<accession>A0A1X1V6G9</accession>
<feature type="domain" description="Transposase IS200-like" evidence="1">
    <location>
        <begin position="2"/>
        <end position="78"/>
    </location>
</feature>
<keyword evidence="3" id="KW-1185">Reference proteome</keyword>
<name>A0A1X1V6G9_9MYCO</name>
<protein>
    <recommendedName>
        <fullName evidence="1">Transposase IS200-like domain-containing protein</fullName>
    </recommendedName>
</protein>
<evidence type="ECO:0000313" key="2">
    <source>
        <dbReference type="EMBL" id="ORV64619.1"/>
    </source>
</evidence>
<organism evidence="2 3">
    <name type="scientific">Mycobacterium fragae</name>
    <dbReference type="NCBI Taxonomy" id="1260918"/>
    <lineage>
        <taxon>Bacteria</taxon>
        <taxon>Bacillati</taxon>
        <taxon>Actinomycetota</taxon>
        <taxon>Actinomycetes</taxon>
        <taxon>Mycobacteriales</taxon>
        <taxon>Mycobacteriaceae</taxon>
        <taxon>Mycobacterium</taxon>
    </lineage>
</organism>
<dbReference type="STRING" id="1260918.AWC06_06015"/>
<dbReference type="GO" id="GO:0003677">
    <property type="term" value="F:DNA binding"/>
    <property type="evidence" value="ECO:0007669"/>
    <property type="project" value="InterPro"/>
</dbReference>
<reference evidence="2 3" key="1">
    <citation type="submission" date="2016-01" db="EMBL/GenBank/DDBJ databases">
        <title>The new phylogeny of the genus Mycobacterium.</title>
        <authorList>
            <person name="Tarcisio F."/>
            <person name="Conor M."/>
            <person name="Antonella G."/>
            <person name="Elisabetta G."/>
            <person name="Giulia F.S."/>
            <person name="Sara T."/>
            <person name="Anna F."/>
            <person name="Clotilde B."/>
            <person name="Roberto B."/>
            <person name="Veronica D.S."/>
            <person name="Fabio R."/>
            <person name="Monica P."/>
            <person name="Olivier J."/>
            <person name="Enrico T."/>
            <person name="Nicola S."/>
        </authorList>
    </citation>
    <scope>NUCLEOTIDE SEQUENCE [LARGE SCALE GENOMIC DNA]</scope>
    <source>
        <strain evidence="2 3">DSM 45731</strain>
    </source>
</reference>
<evidence type="ECO:0000313" key="3">
    <source>
        <dbReference type="Proteomes" id="UP000194000"/>
    </source>
</evidence>
<sequence>MVEFNGEADHAHPLVAYPPTQAISTLMQRLKSRTANSVRRESTGACVPAPMCSHLWSPSYFAVSYGGAPSSIIKQYIRR</sequence>
<dbReference type="GO" id="GO:0004803">
    <property type="term" value="F:transposase activity"/>
    <property type="evidence" value="ECO:0007669"/>
    <property type="project" value="InterPro"/>
</dbReference>
<proteinExistence type="predicted"/>
<evidence type="ECO:0000259" key="1">
    <source>
        <dbReference type="Pfam" id="PF01797"/>
    </source>
</evidence>
<dbReference type="PANTHER" id="PTHR33360">
    <property type="entry name" value="TRANSPOSASE FOR INSERTION SEQUENCE ELEMENT IS200"/>
    <property type="match status" value="1"/>
</dbReference>
<comment type="caution">
    <text evidence="2">The sequence shown here is derived from an EMBL/GenBank/DDBJ whole genome shotgun (WGS) entry which is preliminary data.</text>
</comment>
<dbReference type="Gene3D" id="3.30.70.1290">
    <property type="entry name" value="Transposase IS200-like"/>
    <property type="match status" value="1"/>
</dbReference>
<gene>
    <name evidence="2" type="ORF">AWC06_06015</name>
</gene>
<dbReference type="Proteomes" id="UP000194000">
    <property type="component" value="Unassembled WGS sequence"/>
</dbReference>
<dbReference type="PANTHER" id="PTHR33360:SF2">
    <property type="entry name" value="TRANSPOSASE FOR INSERTION SEQUENCE ELEMENT IS200"/>
    <property type="match status" value="1"/>
</dbReference>
<dbReference type="InterPro" id="IPR036515">
    <property type="entry name" value="Transposase_17_sf"/>
</dbReference>
<dbReference type="NCBIfam" id="NF033573">
    <property type="entry name" value="transpos_IS200"/>
    <property type="match status" value="1"/>
</dbReference>